<dbReference type="InterPro" id="IPR001633">
    <property type="entry name" value="EAL_dom"/>
</dbReference>
<dbReference type="Pfam" id="PF12792">
    <property type="entry name" value="CSS-motif"/>
    <property type="match status" value="1"/>
</dbReference>
<evidence type="ECO:0000256" key="3">
    <source>
        <dbReference type="ARBA" id="ARBA00022475"/>
    </source>
</evidence>
<gene>
    <name evidence="12" type="ORF">J6595_00715</name>
</gene>
<dbReference type="InterPro" id="IPR024744">
    <property type="entry name" value="CSS-motif_dom"/>
</dbReference>
<name>A0ABS4BBI1_9HYPH</name>
<evidence type="ECO:0000256" key="7">
    <source>
        <dbReference type="ARBA" id="ARBA00022989"/>
    </source>
</evidence>
<evidence type="ECO:0000256" key="10">
    <source>
        <dbReference type="SAM" id="Phobius"/>
    </source>
</evidence>
<organism evidence="12 13">
    <name type="scientific">Jiella mangrovi</name>
    <dbReference type="NCBI Taxonomy" id="2821407"/>
    <lineage>
        <taxon>Bacteria</taxon>
        <taxon>Pseudomonadati</taxon>
        <taxon>Pseudomonadota</taxon>
        <taxon>Alphaproteobacteria</taxon>
        <taxon>Hyphomicrobiales</taxon>
        <taxon>Aurantimonadaceae</taxon>
        <taxon>Jiella</taxon>
    </lineage>
</organism>
<accession>A0ABS4BBI1</accession>
<dbReference type="Gene3D" id="3.20.20.450">
    <property type="entry name" value="EAL domain"/>
    <property type="match status" value="1"/>
</dbReference>
<comment type="catalytic activity">
    <reaction evidence="9">
        <text>3',3'-c-di-GMP + H2O = 5'-phosphoguanylyl(3'-&gt;5')guanosine + H(+)</text>
        <dbReference type="Rhea" id="RHEA:24902"/>
        <dbReference type="ChEBI" id="CHEBI:15377"/>
        <dbReference type="ChEBI" id="CHEBI:15378"/>
        <dbReference type="ChEBI" id="CHEBI:58754"/>
        <dbReference type="ChEBI" id="CHEBI:58805"/>
        <dbReference type="EC" id="3.1.4.52"/>
    </reaction>
</comment>
<evidence type="ECO:0000313" key="13">
    <source>
        <dbReference type="Proteomes" id="UP000678276"/>
    </source>
</evidence>
<dbReference type="PROSITE" id="PS50883">
    <property type="entry name" value="EAL"/>
    <property type="match status" value="1"/>
</dbReference>
<evidence type="ECO:0000256" key="4">
    <source>
        <dbReference type="ARBA" id="ARBA00022636"/>
    </source>
</evidence>
<keyword evidence="13" id="KW-1185">Reference proteome</keyword>
<reference evidence="12 13" key="1">
    <citation type="submission" date="2021-04" db="EMBL/GenBank/DDBJ databases">
        <title>Whole genome sequence of Jiella sp. KSK16Y-1.</title>
        <authorList>
            <person name="Tuo L."/>
        </authorList>
    </citation>
    <scope>NUCLEOTIDE SEQUENCE [LARGE SCALE GENOMIC DNA]</scope>
    <source>
        <strain evidence="12 13">KSK16Y-1</strain>
    </source>
</reference>
<evidence type="ECO:0000313" key="12">
    <source>
        <dbReference type="EMBL" id="MBP0614109.1"/>
    </source>
</evidence>
<feature type="transmembrane region" description="Helical" evidence="10">
    <location>
        <begin position="224"/>
        <end position="249"/>
    </location>
</feature>
<dbReference type="RefSeq" id="WP_209592511.1">
    <property type="nucleotide sequence ID" value="NZ_JAGJCF010000001.1"/>
</dbReference>
<evidence type="ECO:0000256" key="1">
    <source>
        <dbReference type="ARBA" id="ARBA00004651"/>
    </source>
</evidence>
<evidence type="ECO:0000259" key="11">
    <source>
        <dbReference type="PROSITE" id="PS50883"/>
    </source>
</evidence>
<proteinExistence type="predicted"/>
<dbReference type="Proteomes" id="UP000678276">
    <property type="component" value="Unassembled WGS sequence"/>
</dbReference>
<comment type="caution">
    <text evidence="12">The sequence shown here is derived from an EMBL/GenBank/DDBJ whole genome shotgun (WGS) entry which is preliminary data.</text>
</comment>
<keyword evidence="8 10" id="KW-0472">Membrane</keyword>
<keyword evidence="5 10" id="KW-0812">Transmembrane</keyword>
<dbReference type="InterPro" id="IPR050706">
    <property type="entry name" value="Cyclic-di-GMP_PDE-like"/>
</dbReference>
<dbReference type="SUPFAM" id="SSF141868">
    <property type="entry name" value="EAL domain-like"/>
    <property type="match status" value="1"/>
</dbReference>
<dbReference type="EC" id="3.1.4.52" evidence="2"/>
<sequence>MAALLTSIVVFAALLLGAAGMFLQVLESEMEEDGQESLAPILSMKQNLDVVFERLDTETGGVPCGRGFVDGMRRIALMPDGLSEFLYMNGDEVRCSVSKGLLDEPIFLGPPALSTPTGMSNIDVWPERKLDQFGFPGVVASIARRGSFAVVFWEVPSQAPDVDWLSSEVLFLGSDGNWHRRGSSVPFPKSKLADEFDLTSGWPILRRVYCGAGGRICAVVEASLLVPLLAGWPYVVVAILLAMLAAMGVSSHVREALARWWSLESRFLRNLRPDTVQCLYQPIISVETGKVAACEVLARWRDVDGSTVFPDCFIPLVEKNGLTLEFTRMVVDRAWRELSNTVPGNTPLMVTFNVFPNDLLNPHLLDVFRPFIADKERFVVVAELVESEEIDVRTMQSQIDKLRSSGIRVVIDDFGTGYSNIKNLVDLSVDGVKIDRAFAMAQEGTMAARMLDLAVEMIHAAGRVIVVEGIESEEKLDYLRRKSPVVDYAQGFHISRPIDIEAFVRFVEQTGYADRRPRYSATRIRSVPKLVGRPALAGRV</sequence>
<evidence type="ECO:0000256" key="2">
    <source>
        <dbReference type="ARBA" id="ARBA00012282"/>
    </source>
</evidence>
<keyword evidence="3" id="KW-1003">Cell membrane</keyword>
<keyword evidence="4" id="KW-0973">c-di-GMP</keyword>
<dbReference type="EMBL" id="JAGJCF010000001">
    <property type="protein sequence ID" value="MBP0614109.1"/>
    <property type="molecule type" value="Genomic_DNA"/>
</dbReference>
<evidence type="ECO:0000256" key="8">
    <source>
        <dbReference type="ARBA" id="ARBA00023136"/>
    </source>
</evidence>
<dbReference type="SMART" id="SM00052">
    <property type="entry name" value="EAL"/>
    <property type="match status" value="1"/>
</dbReference>
<dbReference type="Pfam" id="PF00563">
    <property type="entry name" value="EAL"/>
    <property type="match status" value="1"/>
</dbReference>
<dbReference type="CDD" id="cd01948">
    <property type="entry name" value="EAL"/>
    <property type="match status" value="1"/>
</dbReference>
<evidence type="ECO:0000256" key="5">
    <source>
        <dbReference type="ARBA" id="ARBA00022692"/>
    </source>
</evidence>
<keyword evidence="7 10" id="KW-1133">Transmembrane helix</keyword>
<evidence type="ECO:0000256" key="6">
    <source>
        <dbReference type="ARBA" id="ARBA00022801"/>
    </source>
</evidence>
<dbReference type="PANTHER" id="PTHR33121">
    <property type="entry name" value="CYCLIC DI-GMP PHOSPHODIESTERASE PDEF"/>
    <property type="match status" value="1"/>
</dbReference>
<protein>
    <recommendedName>
        <fullName evidence="2">cyclic-guanylate-specific phosphodiesterase</fullName>
        <ecNumber evidence="2">3.1.4.52</ecNumber>
    </recommendedName>
</protein>
<dbReference type="InterPro" id="IPR035919">
    <property type="entry name" value="EAL_sf"/>
</dbReference>
<comment type="subcellular location">
    <subcellularLocation>
        <location evidence="1">Cell membrane</location>
        <topology evidence="1">Multi-pass membrane protein</topology>
    </subcellularLocation>
</comment>
<dbReference type="PANTHER" id="PTHR33121:SF70">
    <property type="entry name" value="SIGNALING PROTEIN YKOW"/>
    <property type="match status" value="1"/>
</dbReference>
<keyword evidence="6" id="KW-0378">Hydrolase</keyword>
<feature type="domain" description="EAL" evidence="11">
    <location>
        <begin position="260"/>
        <end position="511"/>
    </location>
</feature>
<evidence type="ECO:0000256" key="9">
    <source>
        <dbReference type="ARBA" id="ARBA00034290"/>
    </source>
</evidence>